<dbReference type="PATRIC" id="fig|1619248.3.peg.190"/>
<dbReference type="EMBL" id="JZYX01000010">
    <property type="protein sequence ID" value="KJN29794.1"/>
    <property type="molecule type" value="Genomic_DNA"/>
</dbReference>
<protein>
    <recommendedName>
        <fullName evidence="4">DUF2526 domain-containing protein</fullName>
    </recommendedName>
</protein>
<evidence type="ECO:0000313" key="3">
    <source>
        <dbReference type="Proteomes" id="UP000033352"/>
    </source>
</evidence>
<evidence type="ECO:0000256" key="1">
    <source>
        <dbReference type="SAM" id="MobiDB-lite"/>
    </source>
</evidence>
<dbReference type="Pfam" id="PF10735">
    <property type="entry name" value="DUF2526"/>
    <property type="match status" value="1"/>
</dbReference>
<organism evidence="2 3">
    <name type="scientific">Enterobacter sichuanensis</name>
    <dbReference type="NCBI Taxonomy" id="2071710"/>
    <lineage>
        <taxon>Bacteria</taxon>
        <taxon>Pseudomonadati</taxon>
        <taxon>Pseudomonadota</taxon>
        <taxon>Gammaproteobacteria</taxon>
        <taxon>Enterobacterales</taxon>
        <taxon>Enterobacteriaceae</taxon>
        <taxon>Enterobacter</taxon>
        <taxon>Enterobacter cloacae complex</taxon>
    </lineage>
</organism>
<evidence type="ECO:0008006" key="4">
    <source>
        <dbReference type="Google" id="ProtNLM"/>
    </source>
</evidence>
<evidence type="ECO:0000313" key="2">
    <source>
        <dbReference type="EMBL" id="KJN29794.1"/>
    </source>
</evidence>
<dbReference type="AlphaFoldDB" id="A0A0F1B925"/>
<dbReference type="InterPro" id="IPR019671">
    <property type="entry name" value="DUF2526"/>
</dbReference>
<proteinExistence type="predicted"/>
<feature type="region of interest" description="Disordered" evidence="1">
    <location>
        <begin position="54"/>
        <end position="77"/>
    </location>
</feature>
<dbReference type="OrthoDB" id="6540008at2"/>
<reference evidence="2 3" key="1">
    <citation type="submission" date="2015-03" db="EMBL/GenBank/DDBJ databases">
        <authorList>
            <person name="McCorrison J."/>
            <person name="Sanka R."/>
            <person name="Adams M."/>
            <person name="Brinkac L."/>
            <person name="Nierman W."/>
            <person name="Sutton G."/>
            <person name="Nelson K."/>
            <person name="Kiedrowski L."/>
            <person name="Guerrero D."/>
            <person name="Bonomo R."/>
        </authorList>
    </citation>
    <scope>NUCLEOTIDE SEQUENCE [LARGE SCALE GENOMIC DNA]</scope>
    <source>
        <strain evidence="2 3">35699</strain>
    </source>
</reference>
<sequence>MSHLNDVIARVDGAINEGVITHMNELLIELSDDAELSREDRYTQQQRLRTAISHHGKEHREEMEARHEQLTKGGTIL</sequence>
<name>A0A0F1B925_9ENTR</name>
<comment type="caution">
    <text evidence="2">The sequence shown here is derived from an EMBL/GenBank/DDBJ whole genome shotgun (WGS) entry which is preliminary data.</text>
</comment>
<dbReference type="RefSeq" id="WP_025759130.1">
    <property type="nucleotide sequence ID" value="NZ_CP143650.1"/>
</dbReference>
<gene>
    <name evidence="2" type="ORF">SS37_06400</name>
</gene>
<feature type="compositionally biased region" description="Basic and acidic residues" evidence="1">
    <location>
        <begin position="58"/>
        <end position="70"/>
    </location>
</feature>
<accession>A0A0F1B925</accession>
<dbReference type="Proteomes" id="UP000033352">
    <property type="component" value="Unassembled WGS sequence"/>
</dbReference>